<dbReference type="EMBL" id="ACIJ02000023">
    <property type="protein sequence ID" value="EEX70908.1"/>
    <property type="molecule type" value="Genomic_DNA"/>
</dbReference>
<reference evidence="1" key="1">
    <citation type="submission" date="2009-09" db="EMBL/GenBank/DDBJ databases">
        <authorList>
            <person name="Weinstock G."/>
            <person name="Sodergren E."/>
            <person name="Clifton S."/>
            <person name="Fulton L."/>
            <person name="Fulton B."/>
            <person name="Courtney L."/>
            <person name="Fronick C."/>
            <person name="Harrison M."/>
            <person name="Strong C."/>
            <person name="Farmer C."/>
            <person name="Delahaunty K."/>
            <person name="Markovic C."/>
            <person name="Hall O."/>
            <person name="Minx P."/>
            <person name="Tomlinson C."/>
            <person name="Mitreva M."/>
            <person name="Nelson J."/>
            <person name="Hou S."/>
            <person name="Wollam A."/>
            <person name="Pepin K.H."/>
            <person name="Johnson M."/>
            <person name="Bhonagiri V."/>
            <person name="Nash W.E."/>
            <person name="Warren W."/>
            <person name="Chinwalla A."/>
            <person name="Mardis E.R."/>
            <person name="Wilson R.K."/>
        </authorList>
    </citation>
    <scope>NUCLEOTIDE SEQUENCE [LARGE SCALE GENOMIC DNA]</scope>
    <source>
        <strain evidence="1">ATCC 51259</strain>
    </source>
</reference>
<accession>C9LIU1</accession>
<gene>
    <name evidence="1" type="ORF">GCWU000325_02150</name>
</gene>
<keyword evidence="2" id="KW-1185">Reference proteome</keyword>
<comment type="caution">
    <text evidence="1">The sequence shown here is derived from an EMBL/GenBank/DDBJ whole genome shotgun (WGS) entry which is preliminary data.</text>
</comment>
<organism evidence="1 2">
    <name type="scientific">Alloprevotella tannerae ATCC 51259</name>
    <dbReference type="NCBI Taxonomy" id="626522"/>
    <lineage>
        <taxon>Bacteria</taxon>
        <taxon>Pseudomonadati</taxon>
        <taxon>Bacteroidota</taxon>
        <taxon>Bacteroidia</taxon>
        <taxon>Bacteroidales</taxon>
        <taxon>Prevotellaceae</taxon>
        <taxon>Alloprevotella</taxon>
    </lineage>
</organism>
<evidence type="ECO:0000313" key="2">
    <source>
        <dbReference type="Proteomes" id="UP000003460"/>
    </source>
</evidence>
<protein>
    <submittedName>
        <fullName evidence="1">Uncharacterized protein</fullName>
    </submittedName>
</protein>
<name>C9LIU1_9BACT</name>
<dbReference type="HOGENOM" id="CLU_3203694_0_0_10"/>
<evidence type="ECO:0000313" key="1">
    <source>
        <dbReference type="EMBL" id="EEX70908.1"/>
    </source>
</evidence>
<sequence length="45" mass="5487">MIYISRMVDCSRLSGFFIPLYKEICKPMTQYIKMHVRFPTRHYGQ</sequence>
<dbReference type="Proteomes" id="UP000003460">
    <property type="component" value="Unassembled WGS sequence"/>
</dbReference>
<dbReference type="STRING" id="626522.GCWU000325_02150"/>
<dbReference type="AlphaFoldDB" id="C9LIU1"/>
<proteinExistence type="predicted"/>